<reference evidence="2 3" key="1">
    <citation type="submission" date="2020-12" db="EMBL/GenBank/DDBJ databases">
        <title>Metabolic potential, ecology and presence of endohyphal bacteria is reflected in genomic diversity of Mucoromycotina.</title>
        <authorList>
            <person name="Muszewska A."/>
            <person name="Okrasinska A."/>
            <person name="Steczkiewicz K."/>
            <person name="Drgas O."/>
            <person name="Orlowska M."/>
            <person name="Perlinska-Lenart U."/>
            <person name="Aleksandrzak-Piekarczyk T."/>
            <person name="Szatraj K."/>
            <person name="Zielenkiewicz U."/>
            <person name="Pilsyk S."/>
            <person name="Malc E."/>
            <person name="Mieczkowski P."/>
            <person name="Kruszewska J.S."/>
            <person name="Biernat P."/>
            <person name="Pawlowska J."/>
        </authorList>
    </citation>
    <scope>NUCLEOTIDE SEQUENCE [LARGE SCALE GENOMIC DNA]</scope>
    <source>
        <strain evidence="2 3">CBS 142.35</strain>
    </source>
</reference>
<dbReference type="PANTHER" id="PTHR46564">
    <property type="entry name" value="TRANSPOSASE"/>
    <property type="match status" value="1"/>
</dbReference>
<keyword evidence="3" id="KW-1185">Reference proteome</keyword>
<dbReference type="EMBL" id="JAEPRB010000048">
    <property type="protein sequence ID" value="KAG2224141.1"/>
    <property type="molecule type" value="Genomic_DNA"/>
</dbReference>
<accession>A0A8H7S7M3</accession>
<gene>
    <name evidence="2" type="ORF">INT45_000156</name>
</gene>
<dbReference type="InterPro" id="IPR038717">
    <property type="entry name" value="Tc1-like_DDE_dom"/>
</dbReference>
<feature type="domain" description="Tc1-like transposase DDE" evidence="1">
    <location>
        <begin position="285"/>
        <end position="428"/>
    </location>
</feature>
<dbReference type="Gene3D" id="3.30.420.10">
    <property type="entry name" value="Ribonuclease H-like superfamily/Ribonuclease H"/>
    <property type="match status" value="1"/>
</dbReference>
<organism evidence="2 3">
    <name type="scientific">Circinella minor</name>
    <dbReference type="NCBI Taxonomy" id="1195481"/>
    <lineage>
        <taxon>Eukaryota</taxon>
        <taxon>Fungi</taxon>
        <taxon>Fungi incertae sedis</taxon>
        <taxon>Mucoromycota</taxon>
        <taxon>Mucoromycotina</taxon>
        <taxon>Mucoromycetes</taxon>
        <taxon>Mucorales</taxon>
        <taxon>Lichtheimiaceae</taxon>
        <taxon>Circinella</taxon>
    </lineage>
</organism>
<protein>
    <recommendedName>
        <fullName evidence="1">Tc1-like transposase DDE domain-containing protein</fullName>
    </recommendedName>
</protein>
<sequence length="440" mass="50287">MLLADYEVTYLKSISNDGTMKGCLLFLAAGRVLLDQLESLDIILIKLAPSRIVNFMNKDIKDIIQNNISEEVKKSIPGRIPLEEFNELEPEVEAMVDDIIKTHNSQGKLILYSKKDMEQILEDIHLRQAKCCKLKERNTQAYHVLSIIAQIKYNAQQLQLFGYVIEMGMVAKAASLLVRIKVRTGQHCVRQYKIENKMFVPCTTTKKRPGRPSTLTTEHTAWLIEYYDKILDAVREALSEQFNGISIILSAKLPAAIVSEATLHNRAKVVSQWISDPEFNFDNRCVFIDEAGFNLHTRRNFGRSKRGTPARAVAPSQRAICEQCVINVCLRKPQAALSSKKRKRYDGSTVLNGRIGTRTGHFIEYLDNVMDIVDENNVKCRYLVMDNAPIHTNKSISHLVEQRGYKSIYLPKHSPFLNPIEEFWSKVKMGKCEISQHYRL</sequence>
<dbReference type="GO" id="GO:0003676">
    <property type="term" value="F:nucleic acid binding"/>
    <property type="evidence" value="ECO:0007669"/>
    <property type="project" value="InterPro"/>
</dbReference>
<dbReference type="PANTHER" id="PTHR46564:SF1">
    <property type="entry name" value="TRANSPOSASE"/>
    <property type="match status" value="1"/>
</dbReference>
<evidence type="ECO:0000313" key="2">
    <source>
        <dbReference type="EMBL" id="KAG2224141.1"/>
    </source>
</evidence>
<dbReference type="OrthoDB" id="4022870at2759"/>
<dbReference type="InterPro" id="IPR036397">
    <property type="entry name" value="RNaseH_sf"/>
</dbReference>
<name>A0A8H7S7M3_9FUNG</name>
<dbReference type="AlphaFoldDB" id="A0A8H7S7M3"/>
<evidence type="ECO:0000313" key="3">
    <source>
        <dbReference type="Proteomes" id="UP000646827"/>
    </source>
</evidence>
<dbReference type="Proteomes" id="UP000646827">
    <property type="component" value="Unassembled WGS sequence"/>
</dbReference>
<comment type="caution">
    <text evidence="2">The sequence shown here is derived from an EMBL/GenBank/DDBJ whole genome shotgun (WGS) entry which is preliminary data.</text>
</comment>
<dbReference type="Pfam" id="PF13358">
    <property type="entry name" value="DDE_3"/>
    <property type="match status" value="1"/>
</dbReference>
<proteinExistence type="predicted"/>
<evidence type="ECO:0000259" key="1">
    <source>
        <dbReference type="Pfam" id="PF13358"/>
    </source>
</evidence>